<name>A0A5B2TFJ5_9PROT</name>
<sequence length="955" mass="103093">MWRIYYSLAYEHDVRLVALAALICLLGSGTTVALIRRALTSPLPGRKEWLLFAGVITGLSGWTTHFVAMLGFAPDRDLHAGTAMAVSSLLVSMLTPAIGWLVAFGGPRRLGLVGGAITGIGLALTHSMETVSMHVADTVTFEGSLVAASLLGGLGFCILAGWLLQRDRRATTSILAAAVLAMATLTVHFLGMASATVLSGSAILEAHEHSALTALGGVVVAGAVLLLICALGVAIHGNRIAAVTARERECLLEALAALRKSEDHHRASVALNPQIPWLADPEGNATEISPRWEDLVGRPVEEGLGQGWMRHIHPDDLPRVRVAWRKALETGDGAHADTRYRLRLRDGGYRWFRMRTRARQDADGGIVAWYGTLEDIHDQVMAELALRESEERYRLAFQATHDAIGDWSRASGRIAWAGAIATVLGHPPQDHTSSDWWLDQVHPEDRDGLEASFRAALNSGTSLWGGEYRFRAADGTYRHISSRAHIVRDAKGRLARVIGSMVDVTARKAAEQELRWAAYHDPLTRLPNRAAYALRIEQAIAEARASQTSFGLIIADLDNFKMLNDTLGHAAGDTLLCQLASRLQDGVPAGATIARLGGDEFAIILPGLTEQDAHSGAVHAVLSGINASFSIEGLSIDVNFSVGAALWPRDADNAADLLRGADLALHAAKSELPGSIRPFQPFMRERAEERKRALDSARLALRMDRIAPFYQPKVCLATGMVKGFEALLRWHDHGLRLQSPSALALAFEDAELSIQITDKMLDSVIRDCLEWKAAGIEVGRIALNASSADFRRRDLADRILARLGKAGLPTSCLELEVTETVFLGKHSGIVESTLETLSDAGITIALDDFGTGYASLTHLQQFPVNVLKIDRSFVAGLSQKRAPIVDALLHMAQSLDIETVAEGVETLEQAAYLRAQGCVMGQGYLFGRPIAASCVPLVLAHQERDAALAAIRVGP</sequence>
<accession>A0A5B2TFJ5</accession>
<dbReference type="PANTHER" id="PTHR44757">
    <property type="entry name" value="DIGUANYLATE CYCLASE DGCP"/>
    <property type="match status" value="1"/>
</dbReference>
<dbReference type="InterPro" id="IPR035919">
    <property type="entry name" value="EAL_sf"/>
</dbReference>
<dbReference type="PROSITE" id="PS50112">
    <property type="entry name" value="PAS"/>
    <property type="match status" value="2"/>
</dbReference>
<dbReference type="Proteomes" id="UP000322110">
    <property type="component" value="Unassembled WGS sequence"/>
</dbReference>
<evidence type="ECO:0000259" key="5">
    <source>
        <dbReference type="PROSITE" id="PS50887"/>
    </source>
</evidence>
<keyword evidence="1" id="KW-0812">Transmembrane</keyword>
<evidence type="ECO:0000259" key="3">
    <source>
        <dbReference type="PROSITE" id="PS50113"/>
    </source>
</evidence>
<dbReference type="PANTHER" id="PTHR44757:SF2">
    <property type="entry name" value="BIOFILM ARCHITECTURE MAINTENANCE PROTEIN MBAA"/>
    <property type="match status" value="1"/>
</dbReference>
<dbReference type="PROSITE" id="PS50113">
    <property type="entry name" value="PAC"/>
    <property type="match status" value="2"/>
</dbReference>
<dbReference type="InterPro" id="IPR052155">
    <property type="entry name" value="Biofilm_reg_signaling"/>
</dbReference>
<dbReference type="SMART" id="SM00091">
    <property type="entry name" value="PAS"/>
    <property type="match status" value="2"/>
</dbReference>
<dbReference type="SUPFAM" id="SSF103473">
    <property type="entry name" value="MFS general substrate transporter"/>
    <property type="match status" value="1"/>
</dbReference>
<keyword evidence="8" id="KW-1185">Reference proteome</keyword>
<dbReference type="PROSITE" id="PS50887">
    <property type="entry name" value="GGDEF"/>
    <property type="match status" value="1"/>
</dbReference>
<keyword evidence="1" id="KW-0472">Membrane</keyword>
<feature type="domain" description="EAL" evidence="4">
    <location>
        <begin position="690"/>
        <end position="943"/>
    </location>
</feature>
<dbReference type="AlphaFoldDB" id="A0A5B2TFJ5"/>
<dbReference type="SUPFAM" id="SSF55073">
    <property type="entry name" value="Nucleotide cyclase"/>
    <property type="match status" value="1"/>
</dbReference>
<feature type="domain" description="MHYT" evidence="6">
    <location>
        <begin position="12"/>
        <end position="198"/>
    </location>
</feature>
<dbReference type="InterPro" id="IPR005330">
    <property type="entry name" value="MHYT_dom"/>
</dbReference>
<dbReference type="Gene3D" id="3.30.70.270">
    <property type="match status" value="1"/>
</dbReference>
<dbReference type="InterPro" id="IPR000160">
    <property type="entry name" value="GGDEF_dom"/>
</dbReference>
<feature type="transmembrane region" description="Helical" evidence="1">
    <location>
        <begin position="16"/>
        <end position="37"/>
    </location>
</feature>
<dbReference type="Pfam" id="PF00563">
    <property type="entry name" value="EAL"/>
    <property type="match status" value="1"/>
</dbReference>
<dbReference type="SMART" id="SM00086">
    <property type="entry name" value="PAC"/>
    <property type="match status" value="2"/>
</dbReference>
<dbReference type="Gene3D" id="3.20.20.450">
    <property type="entry name" value="EAL domain"/>
    <property type="match status" value="1"/>
</dbReference>
<dbReference type="NCBIfam" id="TIGR00229">
    <property type="entry name" value="sensory_box"/>
    <property type="match status" value="2"/>
</dbReference>
<feature type="transmembrane region" description="Helical" evidence="1">
    <location>
        <begin position="143"/>
        <end position="164"/>
    </location>
</feature>
<dbReference type="InterPro" id="IPR000700">
    <property type="entry name" value="PAS-assoc_C"/>
</dbReference>
<dbReference type="NCBIfam" id="TIGR00254">
    <property type="entry name" value="GGDEF"/>
    <property type="match status" value="1"/>
</dbReference>
<dbReference type="CDD" id="cd01949">
    <property type="entry name" value="GGDEF"/>
    <property type="match status" value="1"/>
</dbReference>
<dbReference type="InterPro" id="IPR000014">
    <property type="entry name" value="PAS"/>
</dbReference>
<evidence type="ECO:0000256" key="1">
    <source>
        <dbReference type="PROSITE-ProRule" id="PRU00244"/>
    </source>
</evidence>
<proteinExistence type="predicted"/>
<evidence type="ECO:0000259" key="6">
    <source>
        <dbReference type="PROSITE" id="PS50924"/>
    </source>
</evidence>
<dbReference type="Pfam" id="PF00990">
    <property type="entry name" value="GGDEF"/>
    <property type="match status" value="1"/>
</dbReference>
<dbReference type="FunFam" id="3.30.450.20:FF:000099">
    <property type="entry name" value="Sensory box sensor histidine kinase"/>
    <property type="match status" value="1"/>
</dbReference>
<dbReference type="InterPro" id="IPR043128">
    <property type="entry name" value="Rev_trsase/Diguanyl_cyclase"/>
</dbReference>
<feature type="transmembrane region" description="Helical" evidence="1">
    <location>
        <begin position="78"/>
        <end position="103"/>
    </location>
</feature>
<dbReference type="Pfam" id="PF08447">
    <property type="entry name" value="PAS_3"/>
    <property type="match status" value="2"/>
</dbReference>
<reference evidence="7 8" key="1">
    <citation type="journal article" date="2015" name="Int. J. Syst. Evol. Microbiol.">
        <title>Roseomonas oryzae sp. nov., isolated from paddy rhizosphere soil.</title>
        <authorList>
            <person name="Ramaprasad E.V."/>
            <person name="Sasikala Ch."/>
            <person name="Ramana Ch.V."/>
        </authorList>
    </citation>
    <scope>NUCLEOTIDE SEQUENCE [LARGE SCALE GENOMIC DNA]</scope>
    <source>
        <strain evidence="7 8">KCTC 42542</strain>
    </source>
</reference>
<dbReference type="InterPro" id="IPR035965">
    <property type="entry name" value="PAS-like_dom_sf"/>
</dbReference>
<feature type="transmembrane region" description="Helical" evidence="1">
    <location>
        <begin position="110"/>
        <end position="128"/>
    </location>
</feature>
<feature type="transmembrane region" description="Helical" evidence="1">
    <location>
        <begin position="211"/>
        <end position="235"/>
    </location>
</feature>
<dbReference type="CDD" id="cd01948">
    <property type="entry name" value="EAL"/>
    <property type="match status" value="1"/>
</dbReference>
<feature type="transmembrane region" description="Helical" evidence="1">
    <location>
        <begin position="49"/>
        <end position="72"/>
    </location>
</feature>
<feature type="domain" description="PAC" evidence="3">
    <location>
        <begin position="464"/>
        <end position="516"/>
    </location>
</feature>
<dbReference type="PROSITE" id="PS50883">
    <property type="entry name" value="EAL"/>
    <property type="match status" value="1"/>
</dbReference>
<evidence type="ECO:0000259" key="2">
    <source>
        <dbReference type="PROSITE" id="PS50112"/>
    </source>
</evidence>
<dbReference type="GO" id="GO:0016020">
    <property type="term" value="C:membrane"/>
    <property type="evidence" value="ECO:0007669"/>
    <property type="project" value="UniProtKB-UniRule"/>
</dbReference>
<dbReference type="SUPFAM" id="SSF55785">
    <property type="entry name" value="PYP-like sensor domain (PAS domain)"/>
    <property type="match status" value="2"/>
</dbReference>
<dbReference type="PROSITE" id="PS50924">
    <property type="entry name" value="MHYT"/>
    <property type="match status" value="1"/>
</dbReference>
<dbReference type="InterPro" id="IPR001610">
    <property type="entry name" value="PAC"/>
</dbReference>
<feature type="domain" description="PAS" evidence="2">
    <location>
        <begin position="277"/>
        <end position="331"/>
    </location>
</feature>
<dbReference type="InterPro" id="IPR036259">
    <property type="entry name" value="MFS_trans_sf"/>
</dbReference>
<dbReference type="CDD" id="cd00130">
    <property type="entry name" value="PAS"/>
    <property type="match status" value="2"/>
</dbReference>
<evidence type="ECO:0000313" key="8">
    <source>
        <dbReference type="Proteomes" id="UP000322110"/>
    </source>
</evidence>
<evidence type="ECO:0000313" key="7">
    <source>
        <dbReference type="EMBL" id="KAA2212775.1"/>
    </source>
</evidence>
<dbReference type="InterPro" id="IPR001633">
    <property type="entry name" value="EAL_dom"/>
</dbReference>
<keyword evidence="1" id="KW-1133">Transmembrane helix</keyword>
<feature type="domain" description="PAS" evidence="2">
    <location>
        <begin position="389"/>
        <end position="460"/>
    </location>
</feature>
<protein>
    <submittedName>
        <fullName evidence="7">EAL domain-containing protein</fullName>
    </submittedName>
</protein>
<feature type="domain" description="PAC" evidence="3">
    <location>
        <begin position="336"/>
        <end position="388"/>
    </location>
</feature>
<dbReference type="SUPFAM" id="SSF141868">
    <property type="entry name" value="EAL domain-like"/>
    <property type="match status" value="1"/>
</dbReference>
<gene>
    <name evidence="7" type="ORF">F0Q34_13820</name>
</gene>
<feature type="domain" description="GGDEF" evidence="5">
    <location>
        <begin position="548"/>
        <end position="681"/>
    </location>
</feature>
<dbReference type="SMART" id="SM00267">
    <property type="entry name" value="GGDEF"/>
    <property type="match status" value="1"/>
</dbReference>
<comment type="caution">
    <text evidence="7">The sequence shown here is derived from an EMBL/GenBank/DDBJ whole genome shotgun (WGS) entry which is preliminary data.</text>
</comment>
<dbReference type="Gene3D" id="3.30.450.20">
    <property type="entry name" value="PAS domain"/>
    <property type="match status" value="2"/>
</dbReference>
<organism evidence="7 8">
    <name type="scientific">Teichococcus oryzae</name>
    <dbReference type="NCBI Taxonomy" id="1608942"/>
    <lineage>
        <taxon>Bacteria</taxon>
        <taxon>Pseudomonadati</taxon>
        <taxon>Pseudomonadota</taxon>
        <taxon>Alphaproteobacteria</taxon>
        <taxon>Acetobacterales</taxon>
        <taxon>Roseomonadaceae</taxon>
        <taxon>Roseomonas</taxon>
    </lineage>
</organism>
<dbReference type="InterPro" id="IPR013655">
    <property type="entry name" value="PAS_fold_3"/>
</dbReference>
<dbReference type="EMBL" id="VUKA01000006">
    <property type="protein sequence ID" value="KAA2212775.1"/>
    <property type="molecule type" value="Genomic_DNA"/>
</dbReference>
<feature type="transmembrane region" description="Helical" evidence="1">
    <location>
        <begin position="171"/>
        <end position="191"/>
    </location>
</feature>
<dbReference type="SMART" id="SM00052">
    <property type="entry name" value="EAL"/>
    <property type="match status" value="1"/>
</dbReference>
<evidence type="ECO:0000259" key="4">
    <source>
        <dbReference type="PROSITE" id="PS50883"/>
    </source>
</evidence>
<dbReference type="InterPro" id="IPR029787">
    <property type="entry name" value="Nucleotide_cyclase"/>
</dbReference>